<dbReference type="Pfam" id="PF00583">
    <property type="entry name" value="Acetyltransf_1"/>
    <property type="match status" value="2"/>
</dbReference>
<dbReference type="PROSITE" id="PS51186">
    <property type="entry name" value="GNAT"/>
    <property type="match status" value="2"/>
</dbReference>
<name>A0A4V3D5K6_9BACI</name>
<protein>
    <submittedName>
        <fullName evidence="2">Acetyltransferase (GNAT) family protein</fullName>
    </submittedName>
</protein>
<dbReference type="AlphaFoldDB" id="A0A4V3D5K6"/>
<dbReference type="InterPro" id="IPR016181">
    <property type="entry name" value="Acyl_CoA_acyltransferase"/>
</dbReference>
<feature type="domain" description="N-acetyltransferase" evidence="1">
    <location>
        <begin position="4"/>
        <end position="146"/>
    </location>
</feature>
<gene>
    <name evidence="2" type="ORF">EV213_106125</name>
</gene>
<sequence>MRFEMYQDSLPGFVLNQLLQLYSHVFGSNPNVLYRKMKQNSPLLIFAAFENDTLAGFKMGYDREPGHHYSWMGCVDPAFRRKKVASTLMRLQHSWLRNQQYKVVETHTYNKWREMLLLNVQSGFSVASVDMDQSGQAKIIMTKSLLPPHKDRKQLAPRLLNVIHLATDDMIEGELLTSSDFLKASFTCLEEDKWLMGLVMPYGPFDKEASTGTAMTFSYGSVHFPAMTKELYDIFHQALFEMEKTGNDILDLFHVIRAFHHNQPPSWQNALEKMGEEEVKQQLLQPRDMIIDLTMLPENEDHSLTEVSIKDESDDQVVALKDMAEQQAGITYPNHSDGMYYVIKEAGEPLGLAYRYMTPPGQIGHVFVRSGFRQKHLGTTLLTSILEDMQNEGYRYSIIYRSYVHAFFEKTFHAMPVPVPFFKRTLSFSRPWPVLDEKKDLSHE</sequence>
<evidence type="ECO:0000313" key="3">
    <source>
        <dbReference type="Proteomes" id="UP000295632"/>
    </source>
</evidence>
<dbReference type="RefSeq" id="WP_133580224.1">
    <property type="nucleotide sequence ID" value="NZ_SNYJ01000006.1"/>
</dbReference>
<accession>A0A4V3D5K6</accession>
<dbReference type="CDD" id="cd04301">
    <property type="entry name" value="NAT_SF"/>
    <property type="match status" value="2"/>
</dbReference>
<keyword evidence="3" id="KW-1185">Reference proteome</keyword>
<feature type="domain" description="N-acetyltransferase" evidence="1">
    <location>
        <begin position="291"/>
        <end position="442"/>
    </location>
</feature>
<comment type="caution">
    <text evidence="2">The sequence shown here is derived from an EMBL/GenBank/DDBJ whole genome shotgun (WGS) entry which is preliminary data.</text>
</comment>
<organism evidence="2 3">
    <name type="scientific">Aureibacillus halotolerans</name>
    <dbReference type="NCBI Taxonomy" id="1508390"/>
    <lineage>
        <taxon>Bacteria</taxon>
        <taxon>Bacillati</taxon>
        <taxon>Bacillota</taxon>
        <taxon>Bacilli</taxon>
        <taxon>Bacillales</taxon>
        <taxon>Bacillaceae</taxon>
        <taxon>Aureibacillus</taxon>
    </lineage>
</organism>
<dbReference type="InterPro" id="IPR000182">
    <property type="entry name" value="GNAT_dom"/>
</dbReference>
<dbReference type="Proteomes" id="UP000295632">
    <property type="component" value="Unassembled WGS sequence"/>
</dbReference>
<evidence type="ECO:0000259" key="1">
    <source>
        <dbReference type="PROSITE" id="PS51186"/>
    </source>
</evidence>
<reference evidence="2 3" key="1">
    <citation type="submission" date="2019-03" db="EMBL/GenBank/DDBJ databases">
        <title>Genomic Encyclopedia of Type Strains, Phase IV (KMG-IV): sequencing the most valuable type-strain genomes for metagenomic binning, comparative biology and taxonomic classification.</title>
        <authorList>
            <person name="Goeker M."/>
        </authorList>
    </citation>
    <scope>NUCLEOTIDE SEQUENCE [LARGE SCALE GENOMIC DNA]</scope>
    <source>
        <strain evidence="2 3">DSM 28697</strain>
    </source>
</reference>
<dbReference type="OrthoDB" id="9812289at2"/>
<dbReference type="EMBL" id="SNYJ01000006">
    <property type="protein sequence ID" value="TDQ40407.1"/>
    <property type="molecule type" value="Genomic_DNA"/>
</dbReference>
<dbReference type="SUPFAM" id="SSF55729">
    <property type="entry name" value="Acyl-CoA N-acyltransferases (Nat)"/>
    <property type="match status" value="2"/>
</dbReference>
<proteinExistence type="predicted"/>
<dbReference type="GO" id="GO:0016747">
    <property type="term" value="F:acyltransferase activity, transferring groups other than amino-acyl groups"/>
    <property type="evidence" value="ECO:0007669"/>
    <property type="project" value="InterPro"/>
</dbReference>
<dbReference type="Gene3D" id="3.40.630.30">
    <property type="match status" value="2"/>
</dbReference>
<evidence type="ECO:0000313" key="2">
    <source>
        <dbReference type="EMBL" id="TDQ40407.1"/>
    </source>
</evidence>
<keyword evidence="2" id="KW-0808">Transferase</keyword>